<dbReference type="PANTHER" id="PTHR11575:SF24">
    <property type="entry name" value="5'-NUCLEOTIDASE"/>
    <property type="match status" value="1"/>
</dbReference>
<organism evidence="4 5">
    <name type="scientific">Clostridium botulinum D str. 1873</name>
    <dbReference type="NCBI Taxonomy" id="592027"/>
    <lineage>
        <taxon>Bacteria</taxon>
        <taxon>Bacillati</taxon>
        <taxon>Bacillota</taxon>
        <taxon>Clostridia</taxon>
        <taxon>Eubacteriales</taxon>
        <taxon>Clostridiaceae</taxon>
        <taxon>Clostridium</taxon>
    </lineage>
</organism>
<evidence type="ECO:0000259" key="3">
    <source>
        <dbReference type="PROSITE" id="PS51782"/>
    </source>
</evidence>
<dbReference type="AlphaFoldDB" id="A0A9P2G5V2"/>
<keyword evidence="1 2" id="KW-0732">Signal</keyword>
<dbReference type="SMART" id="SM00257">
    <property type="entry name" value="LysM"/>
    <property type="match status" value="2"/>
</dbReference>
<comment type="caution">
    <text evidence="4">The sequence shown here is derived from an EMBL/GenBank/DDBJ whole genome shotgun (WGS) entry which is preliminary data.</text>
</comment>
<evidence type="ECO:0000256" key="2">
    <source>
        <dbReference type="RuleBase" id="RU362119"/>
    </source>
</evidence>
<evidence type="ECO:0000313" key="5">
    <source>
        <dbReference type="Proteomes" id="UP000006160"/>
    </source>
</evidence>
<dbReference type="GO" id="GO:0009166">
    <property type="term" value="P:nucleotide catabolic process"/>
    <property type="evidence" value="ECO:0007669"/>
    <property type="project" value="InterPro"/>
</dbReference>
<dbReference type="Gene3D" id="3.10.350.10">
    <property type="entry name" value="LysM domain"/>
    <property type="match status" value="2"/>
</dbReference>
<dbReference type="Gene3D" id="3.60.21.10">
    <property type="match status" value="1"/>
</dbReference>
<reference evidence="4 5" key="1">
    <citation type="submission" date="2009-10" db="EMBL/GenBank/DDBJ databases">
        <authorList>
            <person name="Shrivastava S."/>
            <person name="Brinkac L.B."/>
            <person name="Brown J.L."/>
            <person name="Bruce D.B."/>
            <person name="Detter C."/>
            <person name="Green L.D."/>
            <person name="Munk C.A."/>
            <person name="Rogers Y.C."/>
            <person name="Tapia R."/>
            <person name="Saunders E.S."/>
            <person name="Sims D.R."/>
            <person name="Smith L.A."/>
            <person name="Smith T.J."/>
            <person name="Sutton G."/>
            <person name="Brettin T."/>
        </authorList>
    </citation>
    <scope>NUCLEOTIDE SEQUENCE [LARGE SCALE GENOMIC DNA]</scope>
    <source>
        <strain evidence="5">D str. 1873</strain>
    </source>
</reference>
<accession>A0A9P2G5V2</accession>
<dbReference type="PANTHER" id="PTHR11575">
    <property type="entry name" value="5'-NUCLEOTIDASE-RELATED"/>
    <property type="match status" value="1"/>
</dbReference>
<dbReference type="InterPro" id="IPR006179">
    <property type="entry name" value="5_nucleotidase/apyrase"/>
</dbReference>
<feature type="domain" description="LysM" evidence="3">
    <location>
        <begin position="581"/>
        <end position="625"/>
    </location>
</feature>
<dbReference type="InterPro" id="IPR029052">
    <property type="entry name" value="Metallo-depent_PP-like"/>
</dbReference>
<dbReference type="GO" id="GO:0000166">
    <property type="term" value="F:nucleotide binding"/>
    <property type="evidence" value="ECO:0007669"/>
    <property type="project" value="UniProtKB-KW"/>
</dbReference>
<dbReference type="SUPFAM" id="SSF56300">
    <property type="entry name" value="Metallo-dependent phosphatases"/>
    <property type="match status" value="1"/>
</dbReference>
<dbReference type="InterPro" id="IPR018392">
    <property type="entry name" value="LysM"/>
</dbReference>
<protein>
    <submittedName>
        <fullName evidence="4">2',3'-cyclic-nucleotide 2'-phosphodiesterase</fullName>
    </submittedName>
</protein>
<dbReference type="CDD" id="cd00118">
    <property type="entry name" value="LysM"/>
    <property type="match status" value="2"/>
</dbReference>
<dbReference type="InterPro" id="IPR036907">
    <property type="entry name" value="5'-Nucleotdase_C_sf"/>
</dbReference>
<dbReference type="Pfam" id="PF01476">
    <property type="entry name" value="LysM"/>
    <property type="match status" value="2"/>
</dbReference>
<dbReference type="GO" id="GO:0016787">
    <property type="term" value="F:hydrolase activity"/>
    <property type="evidence" value="ECO:0007669"/>
    <property type="project" value="UniProtKB-KW"/>
</dbReference>
<name>A0A9P2G5V2_CLOBO</name>
<dbReference type="PROSITE" id="PS51782">
    <property type="entry name" value="LYSM"/>
    <property type="match status" value="2"/>
</dbReference>
<dbReference type="InterPro" id="IPR008334">
    <property type="entry name" value="5'-Nucleotdase_C"/>
</dbReference>
<dbReference type="SUPFAM" id="SSF54106">
    <property type="entry name" value="LysM domain"/>
    <property type="match status" value="2"/>
</dbReference>
<comment type="similarity">
    <text evidence="2">Belongs to the 5'-nucleotidase family.</text>
</comment>
<proteinExistence type="inferred from homology"/>
<evidence type="ECO:0000313" key="4">
    <source>
        <dbReference type="EMBL" id="EES90486.1"/>
    </source>
</evidence>
<keyword evidence="2" id="KW-0547">Nucleotide-binding</keyword>
<dbReference type="PRINTS" id="PR01607">
    <property type="entry name" value="APYRASEFAMLY"/>
</dbReference>
<dbReference type="Gene3D" id="3.90.780.10">
    <property type="entry name" value="5'-Nucleotidase, C-terminal domain"/>
    <property type="match status" value="1"/>
</dbReference>
<dbReference type="CDD" id="cd00845">
    <property type="entry name" value="MPP_UshA_N_like"/>
    <property type="match status" value="1"/>
</dbReference>
<keyword evidence="2" id="KW-0378">Hydrolase</keyword>
<feature type="signal peptide" evidence="2">
    <location>
        <begin position="1"/>
        <end position="33"/>
    </location>
</feature>
<dbReference type="InterPro" id="IPR036779">
    <property type="entry name" value="LysM_dom_sf"/>
</dbReference>
<dbReference type="RefSeq" id="WP_003377375.1">
    <property type="nucleotide sequence ID" value="NZ_ACSJ01000009.1"/>
</dbReference>
<dbReference type="EMBL" id="ACSJ01000009">
    <property type="protein sequence ID" value="EES90486.1"/>
    <property type="molecule type" value="Genomic_DNA"/>
</dbReference>
<dbReference type="SUPFAM" id="SSF55816">
    <property type="entry name" value="5'-nucleotidase (syn. UDP-sugar hydrolase), C-terminal domain"/>
    <property type="match status" value="1"/>
</dbReference>
<feature type="chain" id="PRO_5040548199" evidence="2">
    <location>
        <begin position="34"/>
        <end position="685"/>
    </location>
</feature>
<dbReference type="Proteomes" id="UP000006160">
    <property type="component" value="Unassembled WGS sequence"/>
</dbReference>
<dbReference type="Pfam" id="PF00149">
    <property type="entry name" value="Metallophos"/>
    <property type="match status" value="1"/>
</dbReference>
<dbReference type="Pfam" id="PF02872">
    <property type="entry name" value="5_nucleotid_C"/>
    <property type="match status" value="1"/>
</dbReference>
<sequence length="685" mass="76580">MNKIFKRSKGKKIVSFFVVMAMIFSMTTQLAFATSNSENVINTNMNTLTKEANVSNDKSINIIMFNDFHGNLAEDVRETGKNIGMAKMVGYAKEAVSKNPNTIIVSGGDNYQGTAMSNLTYGAPVSAMMKAMNVTASAVGNHEFDWGVSHMEKWQKDGGFNFLAANIYDSKTNNPVSWSKPYKIVEKGGIKVAFIGLAHPNTTTLTKRENVTGLEFRDPVKTAEEWIKYLKEGKAKEGIPDVIVALTHIDSYQDANTKEITGKAVDLTKVKGLDAIVSAHSHRRVIGIINGKPIIQAYKYGRAIGIMSIKLDKDNKVSKIVPKIDDVCNTKSDIISDKESTETYNKYDKDLKPILGEKIGQATEEFTHDRTKSNVSLLGKWSCEVMQKKTGAQIAIQNGGGLRRTLYKGDITMGDMYEIMPFDNALVTFDLKGADVKKAIDHGILNPEVTDGQFSGLKVEYDKNKEFEHRITKITLNDGTPLDMNKYYKVTAPDFLLSGGDKYDFSNAKNVVETFIPVRDVLVEAIKDAKVITPKEVDYIKECEVKPELKPEVKPEVKPVPKPVPKPEVKPQVKPDPNVRAVYFVKSGDTLKYIARTYGVSWRELVKFNKLDNPNMIFPGQKILIPVEGAKENSNIKDTYVVKRYDTLKKIGNMYGIGWRRIAKFNKLNNPNMIFENQKILIPAY</sequence>
<evidence type="ECO:0000256" key="1">
    <source>
        <dbReference type="ARBA" id="ARBA00022729"/>
    </source>
</evidence>
<gene>
    <name evidence="4" type="ORF">CLG_B0044</name>
</gene>
<dbReference type="InterPro" id="IPR004843">
    <property type="entry name" value="Calcineurin-like_PHP"/>
</dbReference>
<feature type="domain" description="LysM" evidence="3">
    <location>
        <begin position="638"/>
        <end position="682"/>
    </location>
</feature>